<dbReference type="Pfam" id="PF04055">
    <property type="entry name" value="Radical_SAM"/>
    <property type="match status" value="1"/>
</dbReference>
<dbReference type="STRING" id="595494.Tola_2308"/>
<keyword evidence="11" id="KW-1185">Reference proteome</keyword>
<dbReference type="InterPro" id="IPR012839">
    <property type="entry name" value="Organic_radical_activase"/>
</dbReference>
<proteinExistence type="inferred from homology"/>
<dbReference type="GO" id="GO:0043365">
    <property type="term" value="F:[formate-C-acetyltransferase]-activating enzyme activity"/>
    <property type="evidence" value="ECO:0007669"/>
    <property type="project" value="UniProtKB-EC"/>
</dbReference>
<evidence type="ECO:0000256" key="1">
    <source>
        <dbReference type="ARBA" id="ARBA00001966"/>
    </source>
</evidence>
<evidence type="ECO:0000256" key="7">
    <source>
        <dbReference type="ARBA" id="ARBA00023004"/>
    </source>
</evidence>
<dbReference type="KEGG" id="tau:Tola_2308"/>
<name>C4L935_TOLAT</name>
<dbReference type="GO" id="GO:0046872">
    <property type="term" value="F:metal ion binding"/>
    <property type="evidence" value="ECO:0007669"/>
    <property type="project" value="UniProtKB-KW"/>
</dbReference>
<keyword evidence="7" id="KW-0408">Iron</keyword>
<dbReference type="PIRSF" id="PIRSF000371">
    <property type="entry name" value="PFL_act_enz"/>
    <property type="match status" value="1"/>
</dbReference>
<dbReference type="InterPro" id="IPR034457">
    <property type="entry name" value="Organic_radical-activating"/>
</dbReference>
<dbReference type="AlphaFoldDB" id="C4L935"/>
<dbReference type="SFLD" id="SFLDS00029">
    <property type="entry name" value="Radical_SAM"/>
    <property type="match status" value="1"/>
</dbReference>
<evidence type="ECO:0000313" key="10">
    <source>
        <dbReference type="EMBL" id="ACQ93905.1"/>
    </source>
</evidence>
<evidence type="ECO:0000256" key="3">
    <source>
        <dbReference type="ARBA" id="ARBA00022485"/>
    </source>
</evidence>
<dbReference type="SFLD" id="SFLDG01066">
    <property type="entry name" value="organic_radical-activating_enz"/>
    <property type="match status" value="1"/>
</dbReference>
<gene>
    <name evidence="10" type="ordered locus">Tola_2308</name>
</gene>
<accession>C4L935</accession>
<protein>
    <submittedName>
        <fullName evidence="10">Glycyl-radical enzyme activating protein family</fullName>
        <ecNumber evidence="10">1.97.1.4</ecNumber>
    </submittedName>
</protein>
<dbReference type="Gene3D" id="3.20.20.70">
    <property type="entry name" value="Aldolase class I"/>
    <property type="match status" value="1"/>
</dbReference>
<reference evidence="11" key="1">
    <citation type="submission" date="2009-05" db="EMBL/GenBank/DDBJ databases">
        <title>Complete sequence of Tolumonas auensis DSM 9187.</title>
        <authorList>
            <consortium name="US DOE Joint Genome Institute"/>
            <person name="Lucas S."/>
            <person name="Copeland A."/>
            <person name="Lapidus A."/>
            <person name="Glavina del Rio T."/>
            <person name="Tice H."/>
            <person name="Bruce D."/>
            <person name="Goodwin L."/>
            <person name="Pitluck S."/>
            <person name="Chertkov O."/>
            <person name="Brettin T."/>
            <person name="Detter J.C."/>
            <person name="Han C."/>
            <person name="Larimer F."/>
            <person name="Land M."/>
            <person name="Hauser L."/>
            <person name="Kyrpides N."/>
            <person name="Mikhailova N."/>
            <person name="Spring S."/>
            <person name="Beller H."/>
        </authorList>
    </citation>
    <scope>NUCLEOTIDE SEQUENCE [LARGE SCALE GENOMIC DNA]</scope>
    <source>
        <strain evidence="11">DSM 9187 / TA4</strain>
    </source>
</reference>
<evidence type="ECO:0000313" key="11">
    <source>
        <dbReference type="Proteomes" id="UP000009073"/>
    </source>
</evidence>
<comment type="cofactor">
    <cofactor evidence="1">
        <name>[4Fe-4S] cluster</name>
        <dbReference type="ChEBI" id="CHEBI:49883"/>
    </cofactor>
</comment>
<evidence type="ECO:0000256" key="5">
    <source>
        <dbReference type="ARBA" id="ARBA00022723"/>
    </source>
</evidence>
<evidence type="ECO:0000256" key="6">
    <source>
        <dbReference type="ARBA" id="ARBA00023002"/>
    </source>
</evidence>
<keyword evidence="3" id="KW-0004">4Fe-4S</keyword>
<dbReference type="OrthoDB" id="9782387at2"/>
<dbReference type="EMBL" id="CP001616">
    <property type="protein sequence ID" value="ACQ93905.1"/>
    <property type="molecule type" value="Genomic_DNA"/>
</dbReference>
<dbReference type="HOGENOM" id="CLU_058969_0_1_6"/>
<dbReference type="InterPro" id="IPR040074">
    <property type="entry name" value="BssD/PflA/YjjW"/>
</dbReference>
<dbReference type="GO" id="GO:0051539">
    <property type="term" value="F:4 iron, 4 sulfur cluster binding"/>
    <property type="evidence" value="ECO:0007669"/>
    <property type="project" value="UniProtKB-KW"/>
</dbReference>
<organism evidence="10 11">
    <name type="scientific">Tolumonas auensis (strain DSM 9187 / NBRC 110442 / TA 4)</name>
    <dbReference type="NCBI Taxonomy" id="595494"/>
    <lineage>
        <taxon>Bacteria</taxon>
        <taxon>Pseudomonadati</taxon>
        <taxon>Pseudomonadota</taxon>
        <taxon>Gammaproteobacteria</taxon>
        <taxon>Aeromonadales</taxon>
        <taxon>Aeromonadaceae</taxon>
        <taxon>Tolumonas</taxon>
    </lineage>
</organism>
<dbReference type="PROSITE" id="PS51918">
    <property type="entry name" value="RADICAL_SAM"/>
    <property type="match status" value="1"/>
</dbReference>
<keyword evidence="4" id="KW-0949">S-adenosyl-L-methionine</keyword>
<reference evidence="10 11" key="2">
    <citation type="journal article" date="2011" name="Stand. Genomic Sci.">
        <title>Complete genome sequence of Tolumonas auensis type strain (TA 4).</title>
        <authorList>
            <person name="Chertkov O."/>
            <person name="Copeland A."/>
            <person name="Lucas S."/>
            <person name="Lapidus A."/>
            <person name="Berry K.W."/>
            <person name="Detter J.C."/>
            <person name="Del Rio T.G."/>
            <person name="Hammon N."/>
            <person name="Dalin E."/>
            <person name="Tice H."/>
            <person name="Pitluck S."/>
            <person name="Richardson P."/>
            <person name="Bruce D."/>
            <person name="Goodwin L."/>
            <person name="Han C."/>
            <person name="Tapia R."/>
            <person name="Saunders E."/>
            <person name="Schmutz J."/>
            <person name="Brettin T."/>
            <person name="Larimer F."/>
            <person name="Land M."/>
            <person name="Hauser L."/>
            <person name="Spring S."/>
            <person name="Rohde M."/>
            <person name="Kyrpides N.C."/>
            <person name="Ivanova N."/>
            <person name="Goker M."/>
            <person name="Beller H.R."/>
            <person name="Klenk H.P."/>
            <person name="Woyke T."/>
        </authorList>
    </citation>
    <scope>NUCLEOTIDE SEQUENCE [LARGE SCALE GENOMIC DNA]</scope>
    <source>
        <strain evidence="11">DSM 9187 / TA4</strain>
    </source>
</reference>
<dbReference type="InterPro" id="IPR058240">
    <property type="entry name" value="rSAM_sf"/>
</dbReference>
<dbReference type="eggNOG" id="COG1180">
    <property type="taxonomic scope" value="Bacteria"/>
</dbReference>
<dbReference type="NCBIfam" id="TIGR02494">
    <property type="entry name" value="PFLE_PFLC"/>
    <property type="match status" value="1"/>
</dbReference>
<evidence type="ECO:0000256" key="8">
    <source>
        <dbReference type="ARBA" id="ARBA00023014"/>
    </source>
</evidence>
<evidence type="ECO:0000259" key="9">
    <source>
        <dbReference type="PROSITE" id="PS51918"/>
    </source>
</evidence>
<keyword evidence="5" id="KW-0479">Metal-binding</keyword>
<comment type="similarity">
    <text evidence="2">Belongs to the organic radical-activating enzymes family.</text>
</comment>
<sequence length="304" mass="34373">MICNLQRYATHDGPGIRTVVFLKGCSLSCRWCQNPESRSRSLDLLYDERLCISGCQRCTKNNDCFQRKDSTGAVLIVREQLTESLMRQAADACPSGAISLCGESLQAEQIMQQVLRDKAFYQRSGGGMTISGGEPFMHRKMVQHLLQIARDEGVHSAVESCLHVPWNYIEPVVDLLDLWLIDLKHVDAEKFLQWTDGQLSLIQQNIRRLGEHGANVVFRVPIIPDFNDDEPTLAAIIQQASEHYRQFGGSGEIHFLPYHTYGMHKYHLLGLDYNCARQPLERPELLAFAEQQAKDCGLTAILRG</sequence>
<feature type="domain" description="Radical SAM core" evidence="9">
    <location>
        <begin position="11"/>
        <end position="295"/>
    </location>
</feature>
<dbReference type="PANTHER" id="PTHR30352:SF14">
    <property type="entry name" value="PYRUVATE FORMATE-LYASE 3-ACTIVATING ENZYME-RELATED"/>
    <property type="match status" value="1"/>
</dbReference>
<dbReference type="InterPro" id="IPR013785">
    <property type="entry name" value="Aldolase_TIM"/>
</dbReference>
<dbReference type="Proteomes" id="UP000009073">
    <property type="component" value="Chromosome"/>
</dbReference>
<dbReference type="PROSITE" id="PS01087">
    <property type="entry name" value="RADICAL_ACTIVATING"/>
    <property type="match status" value="1"/>
</dbReference>
<keyword evidence="6 10" id="KW-0560">Oxidoreductase</keyword>
<dbReference type="InterPro" id="IPR007197">
    <property type="entry name" value="rSAM"/>
</dbReference>
<dbReference type="SUPFAM" id="SSF102114">
    <property type="entry name" value="Radical SAM enzymes"/>
    <property type="match status" value="1"/>
</dbReference>
<dbReference type="SFLD" id="SFLDG01118">
    <property type="entry name" value="activating_enzymes__group_2"/>
    <property type="match status" value="1"/>
</dbReference>
<keyword evidence="8" id="KW-0411">Iron-sulfur</keyword>
<evidence type="ECO:0000256" key="2">
    <source>
        <dbReference type="ARBA" id="ARBA00009777"/>
    </source>
</evidence>
<dbReference type="InterPro" id="IPR001989">
    <property type="entry name" value="Radical_activat_CS"/>
</dbReference>
<evidence type="ECO:0000256" key="4">
    <source>
        <dbReference type="ARBA" id="ARBA00022691"/>
    </source>
</evidence>
<dbReference type="EC" id="1.97.1.4" evidence="10"/>
<dbReference type="RefSeq" id="WP_015879373.1">
    <property type="nucleotide sequence ID" value="NC_012691.1"/>
</dbReference>
<dbReference type="PANTHER" id="PTHR30352">
    <property type="entry name" value="PYRUVATE FORMATE-LYASE-ACTIVATING ENZYME"/>
    <property type="match status" value="1"/>
</dbReference>